<dbReference type="Gene3D" id="3.40.50.620">
    <property type="entry name" value="HUPs"/>
    <property type="match status" value="1"/>
</dbReference>
<dbReference type="PANTHER" id="PTHR10890:SF3">
    <property type="entry name" value="CYSTEINE--TRNA LIGASE, CYTOPLASMIC"/>
    <property type="match status" value="1"/>
</dbReference>
<dbReference type="PRINTS" id="PR00983">
    <property type="entry name" value="TRNASYNTHCYS"/>
</dbReference>
<gene>
    <name evidence="7" type="primary">cysS</name>
    <name evidence="7" type="ORF">GCM10011574_41370</name>
</gene>
<dbReference type="OrthoDB" id="9815130at2"/>
<evidence type="ECO:0000256" key="5">
    <source>
        <dbReference type="SAM" id="MobiDB-lite"/>
    </source>
</evidence>
<comment type="caution">
    <text evidence="7">The sequence shown here is derived from an EMBL/GenBank/DDBJ whole genome shotgun (WGS) entry which is preliminary data.</text>
</comment>
<evidence type="ECO:0000259" key="6">
    <source>
        <dbReference type="Pfam" id="PF01406"/>
    </source>
</evidence>
<evidence type="ECO:0000313" key="7">
    <source>
        <dbReference type="EMBL" id="GGO17605.1"/>
    </source>
</evidence>
<proteinExistence type="predicted"/>
<keyword evidence="8" id="KW-1185">Reference proteome</keyword>
<dbReference type="Proteomes" id="UP000653480">
    <property type="component" value="Unassembled WGS sequence"/>
</dbReference>
<dbReference type="GO" id="GO:0005829">
    <property type="term" value="C:cytosol"/>
    <property type="evidence" value="ECO:0007669"/>
    <property type="project" value="TreeGrafter"/>
</dbReference>
<name>A0A8H9LET0_9ACTN</name>
<protein>
    <submittedName>
        <fullName evidence="7">Cysteine--tRNA ligase</fullName>
    </submittedName>
</protein>
<evidence type="ECO:0000256" key="3">
    <source>
        <dbReference type="ARBA" id="ARBA00022741"/>
    </source>
</evidence>
<dbReference type="PANTHER" id="PTHR10890">
    <property type="entry name" value="CYSTEINYL-TRNA SYNTHETASE"/>
    <property type="match status" value="1"/>
</dbReference>
<dbReference type="GO" id="GO:0005524">
    <property type="term" value="F:ATP binding"/>
    <property type="evidence" value="ECO:0007669"/>
    <property type="project" value="UniProtKB-KW"/>
</dbReference>
<evidence type="ECO:0000256" key="2">
    <source>
        <dbReference type="ARBA" id="ARBA00022598"/>
    </source>
</evidence>
<keyword evidence="4" id="KW-0067">ATP-binding</keyword>
<feature type="domain" description="tRNA synthetases class I catalytic" evidence="6">
    <location>
        <begin position="97"/>
        <end position="305"/>
    </location>
</feature>
<dbReference type="EMBL" id="BMMN01000007">
    <property type="protein sequence ID" value="GGO17605.1"/>
    <property type="molecule type" value="Genomic_DNA"/>
</dbReference>
<comment type="subunit">
    <text evidence="1">Monomer.</text>
</comment>
<dbReference type="InterPro" id="IPR024909">
    <property type="entry name" value="Cys-tRNA/MSH_ligase"/>
</dbReference>
<keyword evidence="2 7" id="KW-0436">Ligase</keyword>
<evidence type="ECO:0000313" key="8">
    <source>
        <dbReference type="Proteomes" id="UP000653480"/>
    </source>
</evidence>
<dbReference type="AlphaFoldDB" id="A0A8H9LET0"/>
<feature type="region of interest" description="Disordered" evidence="5">
    <location>
        <begin position="71"/>
        <end position="96"/>
    </location>
</feature>
<organism evidence="7 8">
    <name type="scientific">Microbispora bryophytorum</name>
    <dbReference type="NCBI Taxonomy" id="1460882"/>
    <lineage>
        <taxon>Bacteria</taxon>
        <taxon>Bacillati</taxon>
        <taxon>Actinomycetota</taxon>
        <taxon>Actinomycetes</taxon>
        <taxon>Streptosporangiales</taxon>
        <taxon>Streptosporangiaceae</taxon>
        <taxon>Microbispora</taxon>
    </lineage>
</organism>
<dbReference type="InterPro" id="IPR032678">
    <property type="entry name" value="tRNA-synt_1_cat_dom"/>
</dbReference>
<evidence type="ECO:0000256" key="4">
    <source>
        <dbReference type="ARBA" id="ARBA00022840"/>
    </source>
</evidence>
<accession>A0A8H9LET0</accession>
<reference evidence="7" key="2">
    <citation type="submission" date="2020-09" db="EMBL/GenBank/DDBJ databases">
        <authorList>
            <person name="Sun Q."/>
            <person name="Zhou Y."/>
        </authorList>
    </citation>
    <scope>NUCLEOTIDE SEQUENCE</scope>
    <source>
        <strain evidence="7">CGMCC 4.7138</strain>
    </source>
</reference>
<sequence length="388" mass="41880">MLRLQDTLTRQIVPVAPAGSRVLRMYTCAAHGPAGLADLRAALLADLVRRIAERSNLRVLACRNVSDLVHRDGGDGGGDAGDARDPRGPRGGNGASLDADMLALNMRAPEHSPRTSETMGLVIELIGRLIERGHAYATPEGAVFFDAASFPTYGEISGKPGSAPDWPLWEPAAEPSRDSAAGDAGAVWDAPWGRGLPGRDLECSATPLRFLGPRFDLYVGGADLCFPHHERARAQSNAATGQEAAAHWAHSGRLLFEGRPAGAGHVVPLSGFVDAGLDPLAVRLALLEHHYRRPIDLSWDDLRAADEELRRLRRRVAEWAELPSRPIDDAHSGRVQRALEDDLDTPEALRLLRDLEADESVAPGSKFETFLHFDHVLALGLPADIGRI</sequence>
<evidence type="ECO:0000256" key="1">
    <source>
        <dbReference type="ARBA" id="ARBA00011245"/>
    </source>
</evidence>
<dbReference type="GO" id="GO:0006423">
    <property type="term" value="P:cysteinyl-tRNA aminoacylation"/>
    <property type="evidence" value="ECO:0007669"/>
    <property type="project" value="TreeGrafter"/>
</dbReference>
<keyword evidence="3" id="KW-0547">Nucleotide-binding</keyword>
<dbReference type="Gene3D" id="1.20.120.640">
    <property type="entry name" value="Anticodon-binding domain of a subclass of class I aminoacyl-tRNA synthetases"/>
    <property type="match status" value="1"/>
</dbReference>
<dbReference type="InterPro" id="IPR014729">
    <property type="entry name" value="Rossmann-like_a/b/a_fold"/>
</dbReference>
<dbReference type="SUPFAM" id="SSF52374">
    <property type="entry name" value="Nucleotidylyl transferase"/>
    <property type="match status" value="1"/>
</dbReference>
<reference evidence="7" key="1">
    <citation type="journal article" date="2014" name="Int. J. Syst. Evol. Microbiol.">
        <title>Complete genome sequence of Corynebacterium casei LMG S-19264T (=DSM 44701T), isolated from a smear-ripened cheese.</title>
        <authorList>
            <consortium name="US DOE Joint Genome Institute (JGI-PGF)"/>
            <person name="Walter F."/>
            <person name="Albersmeier A."/>
            <person name="Kalinowski J."/>
            <person name="Ruckert C."/>
        </authorList>
    </citation>
    <scope>NUCLEOTIDE SEQUENCE</scope>
    <source>
        <strain evidence="7">CGMCC 4.7138</strain>
    </source>
</reference>
<dbReference type="Pfam" id="PF01406">
    <property type="entry name" value="tRNA-synt_1e"/>
    <property type="match status" value="1"/>
</dbReference>
<dbReference type="RefSeq" id="WP_142571318.1">
    <property type="nucleotide sequence ID" value="NZ_BMMN01000007.1"/>
</dbReference>
<dbReference type="GO" id="GO:0004817">
    <property type="term" value="F:cysteine-tRNA ligase activity"/>
    <property type="evidence" value="ECO:0007669"/>
    <property type="project" value="TreeGrafter"/>
</dbReference>